<evidence type="ECO:0000256" key="1">
    <source>
        <dbReference type="SAM" id="MobiDB-lite"/>
    </source>
</evidence>
<reference evidence="3" key="1">
    <citation type="submission" date="2017-11" db="EMBL/GenBank/DDBJ databases">
        <authorList>
            <person name="Kuznetsova I."/>
            <person name="Sazanova A."/>
            <person name="Chirak E."/>
            <person name="Safronova V."/>
            <person name="Willems A."/>
        </authorList>
    </citation>
    <scope>NUCLEOTIDE SEQUENCE [LARGE SCALE GENOMIC DNA]</scope>
    <source>
        <strain evidence="3">PEPV15</strain>
    </source>
</reference>
<evidence type="ECO:0000313" key="3">
    <source>
        <dbReference type="Proteomes" id="UP000241158"/>
    </source>
</evidence>
<dbReference type="Proteomes" id="UP000241158">
    <property type="component" value="Unassembled WGS sequence"/>
</dbReference>
<evidence type="ECO:0000313" key="2">
    <source>
        <dbReference type="EMBL" id="PSH54752.1"/>
    </source>
</evidence>
<organism evidence="2 3">
    <name type="scientific">Phyllobacterium endophyticum</name>
    <dbReference type="NCBI Taxonomy" id="1149773"/>
    <lineage>
        <taxon>Bacteria</taxon>
        <taxon>Pseudomonadati</taxon>
        <taxon>Pseudomonadota</taxon>
        <taxon>Alphaproteobacteria</taxon>
        <taxon>Hyphomicrobiales</taxon>
        <taxon>Phyllobacteriaceae</taxon>
        <taxon>Phyllobacterium</taxon>
    </lineage>
</organism>
<feature type="compositionally biased region" description="Basic and acidic residues" evidence="1">
    <location>
        <begin position="20"/>
        <end position="35"/>
    </location>
</feature>
<name>A0A2P7AKM1_9HYPH</name>
<feature type="region of interest" description="Disordered" evidence="1">
    <location>
        <begin position="16"/>
        <end position="35"/>
    </location>
</feature>
<gene>
    <name evidence="2" type="ORF">CU100_24485</name>
</gene>
<dbReference type="AlphaFoldDB" id="A0A2P7AKM1"/>
<sequence>MRRKGQPRGLAEVFRRATRRKELPEHMQSGHDLPETDEHFAQLLRRLDVAEARQVKYPVPFQRSPG</sequence>
<keyword evidence="3" id="KW-1185">Reference proteome</keyword>
<dbReference type="EMBL" id="PGGN01000007">
    <property type="protein sequence ID" value="PSH54752.1"/>
    <property type="molecule type" value="Genomic_DNA"/>
</dbReference>
<proteinExistence type="predicted"/>
<accession>A0A2P7AKM1</accession>
<comment type="caution">
    <text evidence="2">The sequence shown here is derived from an EMBL/GenBank/DDBJ whole genome shotgun (WGS) entry which is preliminary data.</text>
</comment>
<protein>
    <submittedName>
        <fullName evidence="2">Uncharacterized protein</fullName>
    </submittedName>
</protein>